<dbReference type="Gene3D" id="3.30.830.10">
    <property type="entry name" value="Metalloenzyme, LuxS/M16 peptidase-like"/>
    <property type="match status" value="1"/>
</dbReference>
<comment type="caution">
    <text evidence="4">The sequence shown here is derived from an EMBL/GenBank/DDBJ whole genome shotgun (WGS) entry which is preliminary data.</text>
</comment>
<evidence type="ECO:0000313" key="5">
    <source>
        <dbReference type="Proteomes" id="UP001520140"/>
    </source>
</evidence>
<evidence type="ECO:0000256" key="2">
    <source>
        <dbReference type="SAM" id="MobiDB-lite"/>
    </source>
</evidence>
<dbReference type="InterPro" id="IPR011249">
    <property type="entry name" value="Metalloenz_LuxS/M16"/>
</dbReference>
<protein>
    <submittedName>
        <fullName evidence="4">Insulinase family protein</fullName>
    </submittedName>
</protein>
<dbReference type="Pfam" id="PF00675">
    <property type="entry name" value="Peptidase_M16"/>
    <property type="match status" value="1"/>
</dbReference>
<dbReference type="EMBL" id="JABUKG010000007">
    <property type="protein sequence ID" value="MBY6320784.1"/>
    <property type="molecule type" value="Genomic_DNA"/>
</dbReference>
<feature type="non-terminal residue" evidence="4">
    <location>
        <position position="530"/>
    </location>
</feature>
<feature type="region of interest" description="Disordered" evidence="2">
    <location>
        <begin position="363"/>
        <end position="391"/>
    </location>
</feature>
<keyword evidence="5" id="KW-1185">Reference proteome</keyword>
<dbReference type="InterPro" id="IPR011765">
    <property type="entry name" value="Pept_M16_N"/>
</dbReference>
<comment type="similarity">
    <text evidence="1">Belongs to the peptidase M16 family.</text>
</comment>
<dbReference type="InterPro" id="IPR001431">
    <property type="entry name" value="Pept_M16_Zn_BS"/>
</dbReference>
<evidence type="ECO:0000259" key="3">
    <source>
        <dbReference type="Pfam" id="PF00675"/>
    </source>
</evidence>
<feature type="domain" description="Peptidase M16 N-terminal" evidence="3">
    <location>
        <begin position="12"/>
        <end position="129"/>
    </location>
</feature>
<gene>
    <name evidence="4" type="ORF">HQ605_08130</name>
</gene>
<feature type="region of interest" description="Disordered" evidence="2">
    <location>
        <begin position="500"/>
        <end position="530"/>
    </location>
</feature>
<evidence type="ECO:0000256" key="1">
    <source>
        <dbReference type="ARBA" id="ARBA00007261"/>
    </source>
</evidence>
<proteinExistence type="inferred from homology"/>
<dbReference type="RefSeq" id="WP_222669975.1">
    <property type="nucleotide sequence ID" value="NZ_JABUKG010000007.1"/>
</dbReference>
<feature type="compositionally biased region" description="Low complexity" evidence="2">
    <location>
        <begin position="500"/>
        <end position="510"/>
    </location>
</feature>
<feature type="compositionally biased region" description="Pro residues" evidence="2">
    <location>
        <begin position="511"/>
        <end position="530"/>
    </location>
</feature>
<sequence>MIVLRSPDGVRVVLLDRPGSGAVTTVAVAPAGWQHDPWGGQGTAHLCEHLATVGSRAADRRVEAIGGTTSATTHVDRQEFVTTAPASCWRTVLADDLDRLRGRIMFDGSEFDRQRDAVIDEVRALAASPSPWPALSAAVTDHPIHARDGFGAVADLERLTPDDARAFLARTFRPHESTLALAVDVEAVGGERAVAAVIERGDPEARDTTGPIVPIDPLPYRPRTVAGPGVTDVWRARTIPGIRADPHSHLEWVAAASVFAPRDVRVGRAGPVAVADTEILAVRGEGRPAAVTETDPGRARRALLGLADRLRHDPVLVARAHALADGSALSTTARTLARTLTPRDLRNRLTELYDTLDAAVVPDPAAAPSGTARPSSRQAPLPPTPRAADRRLHAVPDWRPRPVSTTVGPVPVVPGAVGSTPAVAVRTPAPTRLSVRLADTSGVVVTPPGWHPVADTGGGRFRAAPLTRDEAVAALRSLPRAGVETLCAVGRDAEVVTVVSSPSTPTAPTAPTAPFPPAPTAPFPPAPLVA</sequence>
<dbReference type="SUPFAM" id="SSF63411">
    <property type="entry name" value="LuxS/MPP-like metallohydrolase"/>
    <property type="match status" value="1"/>
</dbReference>
<evidence type="ECO:0000313" key="4">
    <source>
        <dbReference type="EMBL" id="MBY6320784.1"/>
    </source>
</evidence>
<dbReference type="Proteomes" id="UP001520140">
    <property type="component" value="Unassembled WGS sequence"/>
</dbReference>
<name>A0ABS7NS00_9NOCA</name>
<reference evidence="4 5" key="1">
    <citation type="submission" date="2020-06" db="EMBL/GenBank/DDBJ databases">
        <title>Taxonomy, biology and ecology of Rhodococcus bacteria occurring in California pistachio and other woody hosts as revealed by genome sequence analyses.</title>
        <authorList>
            <person name="Gai Y."/>
            <person name="Riely B."/>
        </authorList>
    </citation>
    <scope>NUCLEOTIDE SEQUENCE [LARGE SCALE GENOMIC DNA]</scope>
    <source>
        <strain evidence="4 5">BP-284</strain>
    </source>
</reference>
<dbReference type="PROSITE" id="PS00143">
    <property type="entry name" value="INSULINASE"/>
    <property type="match status" value="1"/>
</dbReference>
<organism evidence="4 5">
    <name type="scientific">Rhodococcoides kroppenstedtii</name>
    <dbReference type="NCBI Taxonomy" id="293050"/>
    <lineage>
        <taxon>Bacteria</taxon>
        <taxon>Bacillati</taxon>
        <taxon>Actinomycetota</taxon>
        <taxon>Actinomycetes</taxon>
        <taxon>Mycobacteriales</taxon>
        <taxon>Nocardiaceae</taxon>
        <taxon>Rhodococcoides</taxon>
    </lineage>
</organism>
<accession>A0ABS7NS00</accession>